<proteinExistence type="predicted"/>
<dbReference type="OrthoDB" id="1752183at2759"/>
<dbReference type="PROSITE" id="PS50879">
    <property type="entry name" value="RNASE_H_1"/>
    <property type="match status" value="1"/>
</dbReference>
<gene>
    <name evidence="2" type="ORF">FRX31_029648</name>
</gene>
<dbReference type="PANTHER" id="PTHR47723">
    <property type="entry name" value="OS05G0353850 PROTEIN"/>
    <property type="match status" value="1"/>
</dbReference>
<comment type="caution">
    <text evidence="2">The sequence shown here is derived from an EMBL/GenBank/DDBJ whole genome shotgun (WGS) entry which is preliminary data.</text>
</comment>
<dbReference type="InterPro" id="IPR002156">
    <property type="entry name" value="RNaseH_domain"/>
</dbReference>
<evidence type="ECO:0000313" key="3">
    <source>
        <dbReference type="Proteomes" id="UP000554482"/>
    </source>
</evidence>
<dbReference type="PANTHER" id="PTHR47723:SF19">
    <property type="entry name" value="POLYNUCLEOTIDYL TRANSFERASE, RIBONUCLEASE H-LIKE SUPERFAMILY PROTEIN"/>
    <property type="match status" value="1"/>
</dbReference>
<protein>
    <recommendedName>
        <fullName evidence="1">RNase H type-1 domain-containing protein</fullName>
    </recommendedName>
</protein>
<dbReference type="Proteomes" id="UP000554482">
    <property type="component" value="Unassembled WGS sequence"/>
</dbReference>
<organism evidence="2 3">
    <name type="scientific">Thalictrum thalictroides</name>
    <name type="common">Rue-anemone</name>
    <name type="synonym">Anemone thalictroides</name>
    <dbReference type="NCBI Taxonomy" id="46969"/>
    <lineage>
        <taxon>Eukaryota</taxon>
        <taxon>Viridiplantae</taxon>
        <taxon>Streptophyta</taxon>
        <taxon>Embryophyta</taxon>
        <taxon>Tracheophyta</taxon>
        <taxon>Spermatophyta</taxon>
        <taxon>Magnoliopsida</taxon>
        <taxon>Ranunculales</taxon>
        <taxon>Ranunculaceae</taxon>
        <taxon>Thalictroideae</taxon>
        <taxon>Thalictrum</taxon>
    </lineage>
</organism>
<dbReference type="AlphaFoldDB" id="A0A7J6V6L7"/>
<evidence type="ECO:0000313" key="2">
    <source>
        <dbReference type="EMBL" id="KAF5180764.1"/>
    </source>
</evidence>
<dbReference type="InterPro" id="IPR044730">
    <property type="entry name" value="RNase_H-like_dom_plant"/>
</dbReference>
<dbReference type="InterPro" id="IPR036397">
    <property type="entry name" value="RNaseH_sf"/>
</dbReference>
<keyword evidence="3" id="KW-1185">Reference proteome</keyword>
<name>A0A7J6V6L7_THATH</name>
<dbReference type="InterPro" id="IPR012337">
    <property type="entry name" value="RNaseH-like_sf"/>
</dbReference>
<dbReference type="GO" id="GO:0004523">
    <property type="term" value="F:RNA-DNA hybrid ribonuclease activity"/>
    <property type="evidence" value="ECO:0007669"/>
    <property type="project" value="InterPro"/>
</dbReference>
<dbReference type="Pfam" id="PF13456">
    <property type="entry name" value="RVT_3"/>
    <property type="match status" value="1"/>
</dbReference>
<feature type="domain" description="RNase H type-1" evidence="1">
    <location>
        <begin position="1"/>
        <end position="88"/>
    </location>
</feature>
<dbReference type="GO" id="GO:0003676">
    <property type="term" value="F:nucleic acid binding"/>
    <property type="evidence" value="ECO:0007669"/>
    <property type="project" value="InterPro"/>
</dbReference>
<evidence type="ECO:0000259" key="1">
    <source>
        <dbReference type="PROSITE" id="PS50879"/>
    </source>
</evidence>
<dbReference type="Gene3D" id="3.30.420.10">
    <property type="entry name" value="Ribonuclease H-like superfamily/Ribonuclease H"/>
    <property type="match status" value="1"/>
</dbReference>
<dbReference type="SUPFAM" id="SSF53098">
    <property type="entry name" value="Ribonuclease H-like"/>
    <property type="match status" value="1"/>
</dbReference>
<dbReference type="EMBL" id="JABWDY010037013">
    <property type="protein sequence ID" value="KAF5180764.1"/>
    <property type="molecule type" value="Genomic_DNA"/>
</dbReference>
<accession>A0A7J6V6L7</accession>
<reference evidence="2 3" key="1">
    <citation type="submission" date="2020-06" db="EMBL/GenBank/DDBJ databases">
        <title>Transcriptomic and genomic resources for Thalictrum thalictroides and T. hernandezii: Facilitating candidate gene discovery in an emerging model plant lineage.</title>
        <authorList>
            <person name="Arias T."/>
            <person name="Riano-Pachon D.M."/>
            <person name="Di Stilio V.S."/>
        </authorList>
    </citation>
    <scope>NUCLEOTIDE SEQUENCE [LARGE SCALE GENOMIC DNA]</scope>
    <source>
        <strain evidence="3">cv. WT478/WT964</strain>
        <tissue evidence="2">Leaves</tissue>
    </source>
</reference>
<dbReference type="InterPro" id="IPR053151">
    <property type="entry name" value="RNase_H-like"/>
</dbReference>
<dbReference type="CDD" id="cd06222">
    <property type="entry name" value="RNase_H_like"/>
    <property type="match status" value="1"/>
</dbReference>
<sequence length="88" mass="9563">MNIDGASFGNPGPGGLGCVLRNYLAGFHLAITLPILHCSSLFAELSALRFELQVLNMLRISNVIIETDSQVLVTLMAYNEQSSLKILK</sequence>